<name>A0ABR5THB5_9BURK</name>
<evidence type="ECO:0000313" key="3">
    <source>
        <dbReference type="Proteomes" id="UP000070255"/>
    </source>
</evidence>
<dbReference type="InterPro" id="IPR010710">
    <property type="entry name" value="DUF1289"/>
</dbReference>
<reference evidence="2 3" key="1">
    <citation type="submission" date="2015-11" db="EMBL/GenBank/DDBJ databases">
        <authorList>
            <person name="Sahl J."/>
            <person name="Wagner D."/>
            <person name="Keim P."/>
        </authorList>
    </citation>
    <scope>NUCLEOTIDE SEQUENCE [LARGE SCALE GENOMIC DNA]</scope>
    <source>
        <strain evidence="2 3">BDU18</strain>
    </source>
</reference>
<evidence type="ECO:0008006" key="4">
    <source>
        <dbReference type="Google" id="ProtNLM"/>
    </source>
</evidence>
<feature type="compositionally biased region" description="Low complexity" evidence="1">
    <location>
        <begin position="35"/>
        <end position="65"/>
    </location>
</feature>
<protein>
    <recommendedName>
        <fullName evidence="4">DUF1289 domain-containing protein</fullName>
    </recommendedName>
</protein>
<feature type="region of interest" description="Disordered" evidence="1">
    <location>
        <begin position="1"/>
        <end position="68"/>
    </location>
</feature>
<keyword evidence="3" id="KW-1185">Reference proteome</keyword>
<gene>
    <name evidence="2" type="ORF">WS72_17080</name>
</gene>
<accession>A0ABR5THB5</accession>
<organism evidence="2 3">
    <name type="scientific">Burkholderia savannae</name>
    <dbReference type="NCBI Taxonomy" id="1637837"/>
    <lineage>
        <taxon>Bacteria</taxon>
        <taxon>Pseudomonadati</taxon>
        <taxon>Pseudomonadota</taxon>
        <taxon>Betaproteobacteria</taxon>
        <taxon>Burkholderiales</taxon>
        <taxon>Burkholderiaceae</taxon>
        <taxon>Burkholderia</taxon>
        <taxon>pseudomallei group</taxon>
    </lineage>
</organism>
<dbReference type="PANTHER" id="PTHR35175">
    <property type="entry name" value="DUF1289 DOMAIN-CONTAINING PROTEIN"/>
    <property type="match status" value="1"/>
</dbReference>
<proteinExistence type="predicted"/>
<dbReference type="Proteomes" id="UP000070255">
    <property type="component" value="Unassembled WGS sequence"/>
</dbReference>
<evidence type="ECO:0000313" key="2">
    <source>
        <dbReference type="EMBL" id="KWZ44391.1"/>
    </source>
</evidence>
<dbReference type="Pfam" id="PF06945">
    <property type="entry name" value="DUF1289"/>
    <property type="match status" value="1"/>
</dbReference>
<comment type="caution">
    <text evidence="2">The sequence shown here is derived from an EMBL/GenBank/DDBJ whole genome shotgun (WGS) entry which is preliminary data.</text>
</comment>
<evidence type="ECO:0000256" key="1">
    <source>
        <dbReference type="SAM" id="MobiDB-lite"/>
    </source>
</evidence>
<dbReference type="EMBL" id="LNJQ01000001">
    <property type="protein sequence ID" value="KWZ44391.1"/>
    <property type="molecule type" value="Genomic_DNA"/>
</dbReference>
<dbReference type="PANTHER" id="PTHR35175:SF2">
    <property type="entry name" value="DUF1289 DOMAIN-CONTAINING PROTEIN"/>
    <property type="match status" value="1"/>
</dbReference>
<sequence length="119" mass="11772">MSGVTKIDGAARFDDAPGAAGGGGRPHGVSGGDGSAAAAANAAAAKEAPASSAAASMATTAPVASVPSPCTNVCRIDARTGWCEGCRRTRDEIAGWRKFDDDAKRAVLARLAARRTASA</sequence>
<feature type="compositionally biased region" description="Gly residues" evidence="1">
    <location>
        <begin position="19"/>
        <end position="34"/>
    </location>
</feature>